<comment type="caution">
    <text evidence="4">The sequence shown here is derived from an EMBL/GenBank/DDBJ whole genome shotgun (WGS) entry which is preliminary data.</text>
</comment>
<keyword evidence="1" id="KW-0863">Zinc-finger</keyword>
<dbReference type="Pfam" id="PF03732">
    <property type="entry name" value="Retrotrans_gag"/>
    <property type="match status" value="1"/>
</dbReference>
<reference evidence="4" key="1">
    <citation type="submission" date="2020-03" db="EMBL/GenBank/DDBJ databases">
        <title>Site-based positive gene gene selection in Geosmithia morbida across the United States reveals a broad range of putative effectors and factors for local host and environmental adapation.</title>
        <authorList>
            <person name="Onufrak A."/>
            <person name="Murdoch R.W."/>
            <person name="Gazis R."/>
            <person name="Huff M."/>
            <person name="Staton M."/>
            <person name="Klingeman W."/>
            <person name="Hadziabdic D."/>
        </authorList>
    </citation>
    <scope>NUCLEOTIDE SEQUENCE</scope>
    <source>
        <strain evidence="4">1262</strain>
    </source>
</reference>
<dbReference type="Pfam" id="PF00098">
    <property type="entry name" value="zf-CCHC"/>
    <property type="match status" value="1"/>
</dbReference>
<dbReference type="InterPro" id="IPR036875">
    <property type="entry name" value="Znf_CCHC_sf"/>
</dbReference>
<keyword evidence="1" id="KW-0479">Metal-binding</keyword>
<sequence length="368" mass="42513">MSTPTTPASSKGKQLARGQNPAPARDPVEQQPGKPAQHMDVDDDDDDDDANKETRREIQMLKEQIQYLSTELINMGGTQTRQAAAYEKRLEEMQNLSTTASTRKEMGEIVKPSPPGLFKGRPETLQPFLTQLRAYFMFFPRQFRTDNSKVMFAAGRLRGTALKWFEPTMRKYVNNPASPPDDVQEVMFDYGQFENSLLQVFGSADEEREAENQLKRLRQTGSMSEYATKFLQVTSKLPWESDHLMSAFYDGMKEEVKDEIYKMDRPYDLATYMSMAVKIDDRQYSRRRERNQGNKYYPKPFRRSNNQRSNNANQGKPRRQQSTAFGQHAGLMELDAMRDKSKETCHSCGKKGHYARECRQKKKDCKPV</sequence>
<dbReference type="Gene3D" id="4.10.60.10">
    <property type="entry name" value="Zinc finger, CCHC-type"/>
    <property type="match status" value="1"/>
</dbReference>
<evidence type="ECO:0000313" key="5">
    <source>
        <dbReference type="Proteomes" id="UP000749293"/>
    </source>
</evidence>
<organism evidence="4 5">
    <name type="scientific">Geosmithia morbida</name>
    <dbReference type="NCBI Taxonomy" id="1094350"/>
    <lineage>
        <taxon>Eukaryota</taxon>
        <taxon>Fungi</taxon>
        <taxon>Dikarya</taxon>
        <taxon>Ascomycota</taxon>
        <taxon>Pezizomycotina</taxon>
        <taxon>Sordariomycetes</taxon>
        <taxon>Hypocreomycetidae</taxon>
        <taxon>Hypocreales</taxon>
        <taxon>Bionectriaceae</taxon>
        <taxon>Geosmithia</taxon>
    </lineage>
</organism>
<feature type="region of interest" description="Disordered" evidence="2">
    <location>
        <begin position="283"/>
        <end position="368"/>
    </location>
</feature>
<dbReference type="PANTHER" id="PTHR15503:SF22">
    <property type="entry name" value="TRANSPOSON TY3-I GAG POLYPROTEIN"/>
    <property type="match status" value="1"/>
</dbReference>
<dbReference type="PANTHER" id="PTHR15503">
    <property type="entry name" value="LDOC1 RELATED"/>
    <property type="match status" value="1"/>
</dbReference>
<dbReference type="GeneID" id="55971170"/>
<protein>
    <submittedName>
        <fullName evidence="4">Zinc knuckle</fullName>
    </submittedName>
</protein>
<evidence type="ECO:0000313" key="4">
    <source>
        <dbReference type="EMBL" id="KAF4119253.1"/>
    </source>
</evidence>
<feature type="region of interest" description="Disordered" evidence="2">
    <location>
        <begin position="1"/>
        <end position="52"/>
    </location>
</feature>
<dbReference type="GO" id="GO:0008270">
    <property type="term" value="F:zinc ion binding"/>
    <property type="evidence" value="ECO:0007669"/>
    <property type="project" value="UniProtKB-KW"/>
</dbReference>
<feature type="compositionally biased region" description="Basic residues" evidence="2">
    <location>
        <begin position="348"/>
        <end position="368"/>
    </location>
</feature>
<dbReference type="InterPro" id="IPR001878">
    <property type="entry name" value="Znf_CCHC"/>
</dbReference>
<dbReference type="SMART" id="SM00343">
    <property type="entry name" value="ZnF_C2HC"/>
    <property type="match status" value="1"/>
</dbReference>
<dbReference type="OrthoDB" id="5151719at2759"/>
<dbReference type="SUPFAM" id="SSF57756">
    <property type="entry name" value="Retrovirus zinc finger-like domains"/>
    <property type="match status" value="1"/>
</dbReference>
<accession>A0A9P5CXG6</accession>
<dbReference type="InterPro" id="IPR032567">
    <property type="entry name" value="RTL1-rel"/>
</dbReference>
<keyword evidence="5" id="KW-1185">Reference proteome</keyword>
<proteinExistence type="predicted"/>
<feature type="compositionally biased region" description="Polar residues" evidence="2">
    <location>
        <begin position="1"/>
        <end position="12"/>
    </location>
</feature>
<dbReference type="Proteomes" id="UP000749293">
    <property type="component" value="Unassembled WGS sequence"/>
</dbReference>
<feature type="compositionally biased region" description="Basic and acidic residues" evidence="2">
    <location>
        <begin position="283"/>
        <end position="292"/>
    </location>
</feature>
<name>A0A9P5CXG6_9HYPO</name>
<feature type="compositionally biased region" description="Low complexity" evidence="2">
    <location>
        <begin position="303"/>
        <end position="314"/>
    </location>
</feature>
<evidence type="ECO:0000259" key="3">
    <source>
        <dbReference type="PROSITE" id="PS50158"/>
    </source>
</evidence>
<keyword evidence="1" id="KW-0862">Zinc</keyword>
<dbReference type="PROSITE" id="PS50158">
    <property type="entry name" value="ZF_CCHC"/>
    <property type="match status" value="1"/>
</dbReference>
<evidence type="ECO:0000256" key="2">
    <source>
        <dbReference type="SAM" id="MobiDB-lite"/>
    </source>
</evidence>
<feature type="compositionally biased region" description="Basic and acidic residues" evidence="2">
    <location>
        <begin position="335"/>
        <end position="345"/>
    </location>
</feature>
<dbReference type="EMBL" id="JAANYQ010000028">
    <property type="protein sequence ID" value="KAF4119253.1"/>
    <property type="molecule type" value="Genomic_DNA"/>
</dbReference>
<dbReference type="RefSeq" id="XP_035317905.1">
    <property type="nucleotide sequence ID" value="XM_035466916.1"/>
</dbReference>
<dbReference type="InterPro" id="IPR005162">
    <property type="entry name" value="Retrotrans_gag_dom"/>
</dbReference>
<feature type="compositionally biased region" description="Acidic residues" evidence="2">
    <location>
        <begin position="41"/>
        <end position="50"/>
    </location>
</feature>
<evidence type="ECO:0000256" key="1">
    <source>
        <dbReference type="PROSITE-ProRule" id="PRU00047"/>
    </source>
</evidence>
<dbReference type="AlphaFoldDB" id="A0A9P5CXG6"/>
<dbReference type="GO" id="GO:0003676">
    <property type="term" value="F:nucleic acid binding"/>
    <property type="evidence" value="ECO:0007669"/>
    <property type="project" value="InterPro"/>
</dbReference>
<gene>
    <name evidence="4" type="ORF">GMORB2_4942</name>
</gene>
<feature type="domain" description="CCHC-type" evidence="3">
    <location>
        <begin position="345"/>
        <end position="360"/>
    </location>
</feature>